<accession>A0A1T4VIJ4</accession>
<dbReference type="STRING" id="39495.SAMN02745111_01033"/>
<dbReference type="AlphaFoldDB" id="A0A1T4VIJ4"/>
<gene>
    <name evidence="3" type="ORF">SAMN02745111_01033</name>
</gene>
<evidence type="ECO:0000313" key="4">
    <source>
        <dbReference type="Proteomes" id="UP000190814"/>
    </source>
</evidence>
<protein>
    <submittedName>
        <fullName evidence="3">Uncharacterized protein</fullName>
    </submittedName>
</protein>
<organism evidence="3 4">
    <name type="scientific">Eubacterium uniforme</name>
    <dbReference type="NCBI Taxonomy" id="39495"/>
    <lineage>
        <taxon>Bacteria</taxon>
        <taxon>Bacillati</taxon>
        <taxon>Bacillota</taxon>
        <taxon>Clostridia</taxon>
        <taxon>Eubacteriales</taxon>
        <taxon>Eubacteriaceae</taxon>
        <taxon>Eubacterium</taxon>
    </lineage>
</organism>
<feature type="region of interest" description="Disordered" evidence="1">
    <location>
        <begin position="308"/>
        <end position="329"/>
    </location>
</feature>
<evidence type="ECO:0000256" key="2">
    <source>
        <dbReference type="SAM" id="Phobius"/>
    </source>
</evidence>
<feature type="transmembrane region" description="Helical" evidence="2">
    <location>
        <begin position="30"/>
        <end position="48"/>
    </location>
</feature>
<dbReference type="RefSeq" id="WP_078765902.1">
    <property type="nucleotide sequence ID" value="NZ_FUXZ01000005.1"/>
</dbReference>
<dbReference type="Proteomes" id="UP000190814">
    <property type="component" value="Unassembled WGS sequence"/>
</dbReference>
<sequence length="569" mass="63969">MSEFNEIMRNAKGREKKYAAFDPNKNKKTIIKLAVAVAIAGICLYLIINWNNLMNDYKFNAMSATNHYLKVEKAYVEELDKKSKGFLDAFDNKKKNDALDRILTARFDATPKLVDILLEKGIKTYGAKNAELTVEYSSTDTEYSSFVSTKINDSSLIDFITYNDKSSGTSYMRIPQVNEAYVQLDDNGDSQGTGVPGVGSIDKATPLIEGSFFEKKIASSREKIEKIEKLKDVYFDFVKEKKLVSKARVTEDVNGTTNKFNLYTIELNGDIASDLVLEFLETAKKDDKIKADVVEIATKFENLVGKPMGAPTETNTFETEEPKEEDEQKDDITKHIDYIKEIKDSIKEYPRVVSVKLYTDSDDNVMGHKIELNAETKTSFYFESMKAERNGRIGFTLVLKSKGVEQFNIKGHGLSDLTSVSASSTFTVNDQNKAKKMVKASIEGCDLSHIWNGQFDGKVTISADDIYSGARLVSEIKANFDDIHISSSVYIGSDNVGAITFDNKNNESPINNKPDGNSKVIKSSDSKAMTKYIQDFDVKRFIKKFSKEAGLTFTYEDLEDFLRKKMMGF</sequence>
<evidence type="ECO:0000256" key="1">
    <source>
        <dbReference type="SAM" id="MobiDB-lite"/>
    </source>
</evidence>
<keyword evidence="2" id="KW-0472">Membrane</keyword>
<evidence type="ECO:0000313" key="3">
    <source>
        <dbReference type="EMBL" id="SKA64774.1"/>
    </source>
</evidence>
<keyword evidence="2" id="KW-0812">Transmembrane</keyword>
<keyword evidence="2" id="KW-1133">Transmembrane helix</keyword>
<dbReference type="EMBL" id="FUXZ01000005">
    <property type="protein sequence ID" value="SKA64774.1"/>
    <property type="molecule type" value="Genomic_DNA"/>
</dbReference>
<feature type="compositionally biased region" description="Acidic residues" evidence="1">
    <location>
        <begin position="318"/>
        <end position="329"/>
    </location>
</feature>
<reference evidence="3 4" key="1">
    <citation type="submission" date="2017-02" db="EMBL/GenBank/DDBJ databases">
        <authorList>
            <person name="Peterson S.W."/>
        </authorList>
    </citation>
    <scope>NUCLEOTIDE SEQUENCE [LARGE SCALE GENOMIC DNA]</scope>
    <source>
        <strain evidence="3 4">ATCC 35992</strain>
    </source>
</reference>
<name>A0A1T4VIJ4_9FIRM</name>
<keyword evidence="4" id="KW-1185">Reference proteome</keyword>
<proteinExistence type="predicted"/>